<organism evidence="2 3">
    <name type="scientific">Rhamnella rubrinervis</name>
    <dbReference type="NCBI Taxonomy" id="2594499"/>
    <lineage>
        <taxon>Eukaryota</taxon>
        <taxon>Viridiplantae</taxon>
        <taxon>Streptophyta</taxon>
        <taxon>Embryophyta</taxon>
        <taxon>Tracheophyta</taxon>
        <taxon>Spermatophyta</taxon>
        <taxon>Magnoliopsida</taxon>
        <taxon>eudicotyledons</taxon>
        <taxon>Gunneridae</taxon>
        <taxon>Pentapetalae</taxon>
        <taxon>rosids</taxon>
        <taxon>fabids</taxon>
        <taxon>Rosales</taxon>
        <taxon>Rhamnaceae</taxon>
        <taxon>rhamnoid group</taxon>
        <taxon>Rhamneae</taxon>
        <taxon>Rhamnella</taxon>
    </lineage>
</organism>
<evidence type="ECO:0000313" key="3">
    <source>
        <dbReference type="Proteomes" id="UP000796880"/>
    </source>
</evidence>
<dbReference type="AlphaFoldDB" id="A0A8K0H1B2"/>
<dbReference type="InterPro" id="IPR051343">
    <property type="entry name" value="G-type_lectin_kinases/EP1-like"/>
</dbReference>
<dbReference type="PANTHER" id="PTHR47976:SF116">
    <property type="entry name" value="RECEPTOR-LIKE SERINE_THREONINE-PROTEIN KINASE"/>
    <property type="match status" value="1"/>
</dbReference>
<reference evidence="2" key="1">
    <citation type="submission" date="2020-03" db="EMBL/GenBank/DDBJ databases">
        <title>A high-quality chromosome-level genome assembly of a woody plant with both climbing and erect habits, Rhamnella rubrinervis.</title>
        <authorList>
            <person name="Lu Z."/>
            <person name="Yang Y."/>
            <person name="Zhu X."/>
            <person name="Sun Y."/>
        </authorList>
    </citation>
    <scope>NUCLEOTIDE SEQUENCE</scope>
    <source>
        <strain evidence="2">BYM</strain>
        <tissue evidence="2">Leaf</tissue>
    </source>
</reference>
<dbReference type="PANTHER" id="PTHR47976">
    <property type="entry name" value="G-TYPE LECTIN S-RECEPTOR-LIKE SERINE/THREONINE-PROTEIN KINASE SD2-5"/>
    <property type="match status" value="1"/>
</dbReference>
<keyword evidence="1" id="KW-0732">Signal</keyword>
<dbReference type="EMBL" id="VOIH02000006">
    <property type="protein sequence ID" value="KAF3443844.1"/>
    <property type="molecule type" value="Genomic_DNA"/>
</dbReference>
<evidence type="ECO:0000256" key="1">
    <source>
        <dbReference type="ARBA" id="ARBA00022729"/>
    </source>
</evidence>
<name>A0A8K0H1B2_9ROSA</name>
<sequence length="287" mass="32563">MRRPVIRFTRSHHLPHLLLLSHYRRGPDEYSLQALDAPQGFGLELLVTFLRIRGNFKKRNSKICCYGYGSYDQRSQIDGWLKTTMVHSKGLKEMDISIKPGKDTKYRFISNNILHSNSLAVLKLGCVRSATASHVELPSEDGKVIFFPSWAANIVIEGGDVLSLLDPSLERNADVQKLTKVCRFACWCIQDDEIRRPSMAQVVQILEGDFRCEPGSSSEITSSYGQQPSEQSFLRRFIIKPEFTYMNQHPNSFLPGEEQNLFVKLSVQGQLGIDMNCQMLDQFGAAL</sequence>
<gene>
    <name evidence="2" type="ORF">FNV43_RR13534</name>
</gene>
<keyword evidence="3" id="KW-1185">Reference proteome</keyword>
<comment type="caution">
    <text evidence="2">The sequence shown here is derived from an EMBL/GenBank/DDBJ whole genome shotgun (WGS) entry which is preliminary data.</text>
</comment>
<dbReference type="Gene3D" id="1.10.510.10">
    <property type="entry name" value="Transferase(Phosphotransferase) domain 1"/>
    <property type="match status" value="1"/>
</dbReference>
<evidence type="ECO:0000313" key="2">
    <source>
        <dbReference type="EMBL" id="KAF3443844.1"/>
    </source>
</evidence>
<proteinExistence type="predicted"/>
<accession>A0A8K0H1B2</accession>
<dbReference type="Proteomes" id="UP000796880">
    <property type="component" value="Unassembled WGS sequence"/>
</dbReference>
<protein>
    <submittedName>
        <fullName evidence="2">Uncharacterized protein</fullName>
    </submittedName>
</protein>
<dbReference type="OrthoDB" id="1481013at2759"/>